<comment type="caution">
    <text evidence="1">The sequence shown here is derived from an EMBL/GenBank/DDBJ whole genome shotgun (WGS) entry which is preliminary data.</text>
</comment>
<evidence type="ECO:0000313" key="3">
    <source>
        <dbReference type="Proteomes" id="UP000299084"/>
    </source>
</evidence>
<feature type="non-terminal residue" evidence="1">
    <location>
        <position position="47"/>
    </location>
</feature>
<reference evidence="1" key="1">
    <citation type="submission" date="2014-12" db="EMBL/GenBank/DDBJ databases">
        <authorList>
            <person name="Fitak R."/>
            <person name="Mohandesan E."/>
            <person name="Burger P.A."/>
            <person name="Jukka C."/>
        </authorList>
    </citation>
    <scope>NUCLEOTIDE SEQUENCE</scope>
    <source>
        <strain evidence="1">Drom800</strain>
        <tissue evidence="1">Blood</tissue>
    </source>
</reference>
<organism evidence="1 3">
    <name type="scientific">Camelus dromedarius</name>
    <name type="common">Dromedary</name>
    <name type="synonym">Arabian camel</name>
    <dbReference type="NCBI Taxonomy" id="9838"/>
    <lineage>
        <taxon>Eukaryota</taxon>
        <taxon>Metazoa</taxon>
        <taxon>Chordata</taxon>
        <taxon>Craniata</taxon>
        <taxon>Vertebrata</taxon>
        <taxon>Euteleostomi</taxon>
        <taxon>Mammalia</taxon>
        <taxon>Eutheria</taxon>
        <taxon>Laurasiatheria</taxon>
        <taxon>Artiodactyla</taxon>
        <taxon>Tylopoda</taxon>
        <taxon>Camelidae</taxon>
        <taxon>Camelus</taxon>
    </lineage>
</organism>
<dbReference type="Proteomes" id="UP000299084">
    <property type="component" value="Unassembled WGS sequence"/>
</dbReference>
<dbReference type="EMBL" id="JWIN03018449">
    <property type="protein sequence ID" value="KAB1251105.1"/>
    <property type="molecule type" value="Genomic_DNA"/>
</dbReference>
<dbReference type="AlphaFoldDB" id="A0A5N4BWU7"/>
<evidence type="ECO:0000313" key="2">
    <source>
        <dbReference type="EMBL" id="KAB1251122.1"/>
    </source>
</evidence>
<sequence>MMCPCQIQAGTASPETGGPVEQGLVPLCSEQGAMGTEPTWHSWKSLF</sequence>
<protein>
    <submittedName>
        <fullName evidence="1">Uncharacterized protein</fullName>
    </submittedName>
</protein>
<evidence type="ECO:0000313" key="1">
    <source>
        <dbReference type="EMBL" id="KAB1251105.1"/>
    </source>
</evidence>
<dbReference type="EMBL" id="JWIN03017164">
    <property type="protein sequence ID" value="KAB1251122.1"/>
    <property type="molecule type" value="Genomic_DNA"/>
</dbReference>
<accession>A0A5N4BWU7</accession>
<keyword evidence="3" id="KW-1185">Reference proteome</keyword>
<proteinExistence type="predicted"/>
<reference evidence="1 3" key="2">
    <citation type="journal article" date="2019" name="Mol. Ecol. Resour.">
        <title>Improving Illumina assemblies with Hi-C and long reads: an example with the North African dromedary.</title>
        <authorList>
            <person name="Elbers J.P."/>
            <person name="Rogers M.F."/>
            <person name="Perelman P.L."/>
            <person name="Proskuryakova A.A."/>
            <person name="Serdyukova N.A."/>
            <person name="Johnson W.E."/>
            <person name="Horin P."/>
            <person name="Corander J."/>
            <person name="Murphy D."/>
            <person name="Burger P.A."/>
        </authorList>
    </citation>
    <scope>NUCLEOTIDE SEQUENCE [LARGE SCALE GENOMIC DNA]</scope>
    <source>
        <strain evidence="1">Drom800</strain>
        <tissue evidence="1">Blood</tissue>
    </source>
</reference>
<gene>
    <name evidence="1" type="ORF">Cadr_000031326</name>
    <name evidence="2" type="ORF">Cadr_000031327</name>
</gene>
<name>A0A5N4BWU7_CAMDR</name>